<dbReference type="EMBL" id="JBGBPQ010000018">
    <property type="protein sequence ID" value="KAL1507463.1"/>
    <property type="molecule type" value="Genomic_DNA"/>
</dbReference>
<dbReference type="Proteomes" id="UP001515480">
    <property type="component" value="Unassembled WGS sequence"/>
</dbReference>
<protein>
    <recommendedName>
        <fullName evidence="3">Glycosyl hydrolase family 32 N-terminal domain-containing protein</fullName>
    </recommendedName>
</protein>
<dbReference type="InterPro" id="IPR023296">
    <property type="entry name" value="Glyco_hydro_beta-prop_sf"/>
</dbReference>
<name>A0AB34IW34_PRYPA</name>
<gene>
    <name evidence="1" type="ORF">AB1Y20_008299</name>
</gene>
<dbReference type="Gene3D" id="2.115.10.20">
    <property type="entry name" value="Glycosyl hydrolase domain, family 43"/>
    <property type="match status" value="1"/>
</dbReference>
<organism evidence="1 2">
    <name type="scientific">Prymnesium parvum</name>
    <name type="common">Toxic golden alga</name>
    <dbReference type="NCBI Taxonomy" id="97485"/>
    <lineage>
        <taxon>Eukaryota</taxon>
        <taxon>Haptista</taxon>
        <taxon>Haptophyta</taxon>
        <taxon>Prymnesiophyceae</taxon>
        <taxon>Prymnesiales</taxon>
        <taxon>Prymnesiaceae</taxon>
        <taxon>Prymnesium</taxon>
    </lineage>
</organism>
<reference evidence="1 2" key="1">
    <citation type="journal article" date="2024" name="Science">
        <title>Giant polyketide synthase enzymes in the biosynthesis of giant marine polyether toxins.</title>
        <authorList>
            <person name="Fallon T.R."/>
            <person name="Shende V.V."/>
            <person name="Wierzbicki I.H."/>
            <person name="Pendleton A.L."/>
            <person name="Watervoot N.F."/>
            <person name="Auber R.P."/>
            <person name="Gonzalez D.J."/>
            <person name="Wisecaver J.H."/>
            <person name="Moore B.S."/>
        </authorList>
    </citation>
    <scope>NUCLEOTIDE SEQUENCE [LARGE SCALE GENOMIC DNA]</scope>
    <source>
        <strain evidence="1 2">12B1</strain>
    </source>
</reference>
<comment type="caution">
    <text evidence="1">The sequence shown here is derived from an EMBL/GenBank/DDBJ whole genome shotgun (WGS) entry which is preliminary data.</text>
</comment>
<evidence type="ECO:0000313" key="1">
    <source>
        <dbReference type="EMBL" id="KAL1507463.1"/>
    </source>
</evidence>
<evidence type="ECO:0000313" key="2">
    <source>
        <dbReference type="Proteomes" id="UP001515480"/>
    </source>
</evidence>
<sequence>MAFNALLPPALGLLFHSSHVVDQWDTWAFVENSTFYAFYLVLEPDTWFSQSFGVASSPDGVHFTDHGVVFTGRCLDPPCPPRPWPRGFWMGSGSVWRAAHPASAARYVVNWSQERGLSQTISFALSDDLLTWRASPTVFPIDPRYYTPSAPNGVRWDGIYSLPADAAAGRDAFPRLGYWTATPAGCGPYGLCNHTMGFGASRDGLTWEARPSPLMEPPTVHWSEVGAVERIAYRNGTAAAYFALLGGNAENQLAEMVTYLAAQPDGPFRAATRNRVLLPKPSCYFARFFRGGGGELLVTHQSFSRVGRAYVAPFKAARVDDDATLRLAWWEGNQRLKGRPVRVRLDADGSLLPRLDPSLGSVLEASFPLPPAGATLPSWPGFVFEQADGGATLLAVDAAARCAAANLTSAAPPSVVHTWDRELPPLPAGELVVARLLYRRDMLELYVNDVLLPVYLLPPTTGSVRVVNIEAQGGAADRIRRWDMSL</sequence>
<evidence type="ECO:0008006" key="3">
    <source>
        <dbReference type="Google" id="ProtNLM"/>
    </source>
</evidence>
<keyword evidence="2" id="KW-1185">Reference proteome</keyword>
<accession>A0AB34IW34</accession>
<dbReference type="AlphaFoldDB" id="A0AB34IW34"/>
<dbReference type="SUPFAM" id="SSF75005">
    <property type="entry name" value="Arabinanase/levansucrase/invertase"/>
    <property type="match status" value="1"/>
</dbReference>
<proteinExistence type="predicted"/>